<name>A0ABD3Q6X4_9STRA</name>
<gene>
    <name evidence="2" type="ORF">ACHAWO_005867</name>
</gene>
<accession>A0ABD3Q6X4</accession>
<evidence type="ECO:0008006" key="4">
    <source>
        <dbReference type="Google" id="ProtNLM"/>
    </source>
</evidence>
<sequence length="206" mass="22796">MTIKLLDRRKLCLRLMISLLLNSEVGGFSPPIPNHLSRASYRLSMVAQDDADPPIPGKMKISEIKSELDLRAVSYSDCFDRESLELRLNEARCQGKADPSILDRFNKANEMAARDGSRALEIEDKVLEGALGGDGTLPGGMPPDMLTEMLGKPEVVDMLRNPKMQEVMKLVMTGGQKAFEEAMKDDPEMFELIQKLNGVVGGMNNK</sequence>
<feature type="chain" id="PRO_5044886040" description="STI1 domain-containing protein" evidence="1">
    <location>
        <begin position="28"/>
        <end position="206"/>
    </location>
</feature>
<reference evidence="2 3" key="1">
    <citation type="submission" date="2024-10" db="EMBL/GenBank/DDBJ databases">
        <title>Updated reference genomes for cyclostephanoid diatoms.</title>
        <authorList>
            <person name="Roberts W.R."/>
            <person name="Alverson A.J."/>
        </authorList>
    </citation>
    <scope>NUCLEOTIDE SEQUENCE [LARGE SCALE GENOMIC DNA]</scope>
    <source>
        <strain evidence="2 3">AJA010-31</strain>
    </source>
</reference>
<evidence type="ECO:0000313" key="2">
    <source>
        <dbReference type="EMBL" id="KAL3795812.1"/>
    </source>
</evidence>
<dbReference type="EMBL" id="JALLPJ020000311">
    <property type="protein sequence ID" value="KAL3795812.1"/>
    <property type="molecule type" value="Genomic_DNA"/>
</dbReference>
<dbReference type="AlphaFoldDB" id="A0ABD3Q6X4"/>
<organism evidence="2 3">
    <name type="scientific">Cyclotella atomus</name>
    <dbReference type="NCBI Taxonomy" id="382360"/>
    <lineage>
        <taxon>Eukaryota</taxon>
        <taxon>Sar</taxon>
        <taxon>Stramenopiles</taxon>
        <taxon>Ochrophyta</taxon>
        <taxon>Bacillariophyta</taxon>
        <taxon>Coscinodiscophyceae</taxon>
        <taxon>Thalassiosirophycidae</taxon>
        <taxon>Stephanodiscales</taxon>
        <taxon>Stephanodiscaceae</taxon>
        <taxon>Cyclotella</taxon>
    </lineage>
</organism>
<keyword evidence="1" id="KW-0732">Signal</keyword>
<evidence type="ECO:0000313" key="3">
    <source>
        <dbReference type="Proteomes" id="UP001530400"/>
    </source>
</evidence>
<dbReference type="Proteomes" id="UP001530400">
    <property type="component" value="Unassembled WGS sequence"/>
</dbReference>
<feature type="signal peptide" evidence="1">
    <location>
        <begin position="1"/>
        <end position="27"/>
    </location>
</feature>
<proteinExistence type="predicted"/>
<protein>
    <recommendedName>
        <fullName evidence="4">STI1 domain-containing protein</fullName>
    </recommendedName>
</protein>
<keyword evidence="3" id="KW-1185">Reference proteome</keyword>
<dbReference type="Gene3D" id="1.10.260.100">
    <property type="match status" value="1"/>
</dbReference>
<evidence type="ECO:0000256" key="1">
    <source>
        <dbReference type="SAM" id="SignalP"/>
    </source>
</evidence>
<comment type="caution">
    <text evidence="2">The sequence shown here is derived from an EMBL/GenBank/DDBJ whole genome shotgun (WGS) entry which is preliminary data.</text>
</comment>